<dbReference type="Gene3D" id="3.40.50.1010">
    <property type="entry name" value="5'-nuclease"/>
    <property type="match status" value="1"/>
</dbReference>
<organism evidence="8">
    <name type="scientific">marine sediment metagenome</name>
    <dbReference type="NCBI Taxonomy" id="412755"/>
    <lineage>
        <taxon>unclassified sequences</taxon>
        <taxon>metagenomes</taxon>
        <taxon>ecological metagenomes</taxon>
    </lineage>
</organism>
<evidence type="ECO:0000256" key="2">
    <source>
        <dbReference type="ARBA" id="ARBA00022722"/>
    </source>
</evidence>
<dbReference type="GO" id="GO:0046872">
    <property type="term" value="F:metal ion binding"/>
    <property type="evidence" value="ECO:0007669"/>
    <property type="project" value="UniProtKB-KW"/>
</dbReference>
<comment type="caution">
    <text evidence="8">The sequence shown here is derived from an EMBL/GenBank/DDBJ whole genome shotgun (WGS) entry which is preliminary data.</text>
</comment>
<evidence type="ECO:0000313" key="8">
    <source>
        <dbReference type="EMBL" id="GAG37547.1"/>
    </source>
</evidence>
<gene>
    <name evidence="8" type="ORF">S01H1_61871</name>
</gene>
<dbReference type="SUPFAM" id="SSF88723">
    <property type="entry name" value="PIN domain-like"/>
    <property type="match status" value="1"/>
</dbReference>
<sequence>KAVAFLESQLLPMLISSITVAELYAGVREGKERVILDDFIEAFEVVPLTTDIAQKGGLYRRDYGKSHGVGLADSIIAATAEAKNITLVTLNQKHFPMITNLLVPYRKP</sequence>
<dbReference type="GO" id="GO:0004518">
    <property type="term" value="F:nuclease activity"/>
    <property type="evidence" value="ECO:0007669"/>
    <property type="project" value="UniProtKB-KW"/>
</dbReference>
<comment type="cofactor">
    <cofactor evidence="1">
        <name>Mg(2+)</name>
        <dbReference type="ChEBI" id="CHEBI:18420"/>
    </cofactor>
</comment>
<name>X0XQE2_9ZZZZ</name>
<reference evidence="8" key="1">
    <citation type="journal article" date="2014" name="Front. Microbiol.">
        <title>High frequency of phylogenetically diverse reductive dehalogenase-homologous genes in deep subseafloor sedimentary metagenomes.</title>
        <authorList>
            <person name="Kawai M."/>
            <person name="Futagami T."/>
            <person name="Toyoda A."/>
            <person name="Takaki Y."/>
            <person name="Nishi S."/>
            <person name="Hori S."/>
            <person name="Arai W."/>
            <person name="Tsubouchi T."/>
            <person name="Morono Y."/>
            <person name="Uchiyama I."/>
            <person name="Ito T."/>
            <person name="Fujiyama A."/>
            <person name="Inagaki F."/>
            <person name="Takami H."/>
        </authorList>
    </citation>
    <scope>NUCLEOTIDE SEQUENCE</scope>
    <source>
        <strain evidence="8">Expedition CK06-06</strain>
    </source>
</reference>
<evidence type="ECO:0000256" key="6">
    <source>
        <dbReference type="ARBA" id="ARBA00038093"/>
    </source>
</evidence>
<proteinExistence type="inferred from homology"/>
<dbReference type="AlphaFoldDB" id="X0XQE2"/>
<dbReference type="Pfam" id="PF01850">
    <property type="entry name" value="PIN"/>
    <property type="match status" value="1"/>
</dbReference>
<keyword evidence="5" id="KW-0460">Magnesium</keyword>
<evidence type="ECO:0000256" key="5">
    <source>
        <dbReference type="ARBA" id="ARBA00022842"/>
    </source>
</evidence>
<keyword evidence="3" id="KW-0479">Metal-binding</keyword>
<evidence type="ECO:0000259" key="7">
    <source>
        <dbReference type="Pfam" id="PF01850"/>
    </source>
</evidence>
<evidence type="ECO:0000256" key="3">
    <source>
        <dbReference type="ARBA" id="ARBA00022723"/>
    </source>
</evidence>
<feature type="domain" description="PIN" evidence="7">
    <location>
        <begin position="2"/>
        <end position="93"/>
    </location>
</feature>
<dbReference type="PANTHER" id="PTHR33653">
    <property type="entry name" value="RIBONUCLEASE VAPC2"/>
    <property type="match status" value="1"/>
</dbReference>
<evidence type="ECO:0000256" key="4">
    <source>
        <dbReference type="ARBA" id="ARBA00022801"/>
    </source>
</evidence>
<comment type="similarity">
    <text evidence="6">Belongs to the PINc/VapC protein family.</text>
</comment>
<keyword evidence="2" id="KW-0540">Nuclease</keyword>
<protein>
    <recommendedName>
        <fullName evidence="7">PIN domain-containing protein</fullName>
    </recommendedName>
</protein>
<dbReference type="InterPro" id="IPR002716">
    <property type="entry name" value="PIN_dom"/>
</dbReference>
<dbReference type="PANTHER" id="PTHR33653:SF1">
    <property type="entry name" value="RIBONUCLEASE VAPC2"/>
    <property type="match status" value="1"/>
</dbReference>
<dbReference type="GO" id="GO:0016787">
    <property type="term" value="F:hydrolase activity"/>
    <property type="evidence" value="ECO:0007669"/>
    <property type="project" value="UniProtKB-KW"/>
</dbReference>
<accession>X0XQE2</accession>
<dbReference type="CDD" id="cd18741">
    <property type="entry name" value="PIN_VapC4-5_FitB-like"/>
    <property type="match status" value="1"/>
</dbReference>
<evidence type="ECO:0000256" key="1">
    <source>
        <dbReference type="ARBA" id="ARBA00001946"/>
    </source>
</evidence>
<dbReference type="InterPro" id="IPR050556">
    <property type="entry name" value="Type_II_TA_system_RNase"/>
</dbReference>
<dbReference type="InterPro" id="IPR029060">
    <property type="entry name" value="PIN-like_dom_sf"/>
</dbReference>
<feature type="non-terminal residue" evidence="8">
    <location>
        <position position="1"/>
    </location>
</feature>
<dbReference type="EMBL" id="BARS01040607">
    <property type="protein sequence ID" value="GAG37547.1"/>
    <property type="molecule type" value="Genomic_DNA"/>
</dbReference>
<keyword evidence="4" id="KW-0378">Hydrolase</keyword>